<accession>G4YWX0</accession>
<dbReference type="GeneID" id="20655670"/>
<dbReference type="OMA" id="PLWFLRI"/>
<dbReference type="EMBL" id="JH159152">
    <property type="protein sequence ID" value="EGZ24468.1"/>
    <property type="molecule type" value="Genomic_DNA"/>
</dbReference>
<dbReference type="Proteomes" id="UP000002640">
    <property type="component" value="Unassembled WGS sequence"/>
</dbReference>
<keyword evidence="2" id="KW-1185">Reference proteome</keyword>
<sequence length="149" mass="16932">MDTRTSVRDGATLYVPVLSLGSRTSTATPTTASTSEHHDAPERAPDLCVCRRFAEFARLRHDAMTAACVNAHFLCQYCRQFQTFARFHAGQPLWFLRIVTTKTQRKKILARFLSDLADFAQSPAQRHRHCRLRQTLPKLIEAFLSGSPR</sequence>
<name>G4YWX0_PHYSP</name>
<dbReference type="RefSeq" id="XP_009519756.1">
    <property type="nucleotide sequence ID" value="XM_009521461.1"/>
</dbReference>
<organism evidence="1 2">
    <name type="scientific">Phytophthora sojae (strain P6497)</name>
    <name type="common">Soybean stem and root rot agent</name>
    <name type="synonym">Phytophthora megasperma f. sp. glycines</name>
    <dbReference type="NCBI Taxonomy" id="1094619"/>
    <lineage>
        <taxon>Eukaryota</taxon>
        <taxon>Sar</taxon>
        <taxon>Stramenopiles</taxon>
        <taxon>Oomycota</taxon>
        <taxon>Peronosporomycetes</taxon>
        <taxon>Peronosporales</taxon>
        <taxon>Peronosporaceae</taxon>
        <taxon>Phytophthora</taxon>
    </lineage>
</organism>
<dbReference type="KEGG" id="psoj:PHYSODRAFT_483820"/>
<dbReference type="AlphaFoldDB" id="G4YWX0"/>
<evidence type="ECO:0000313" key="2">
    <source>
        <dbReference type="Proteomes" id="UP000002640"/>
    </source>
</evidence>
<gene>
    <name evidence="1" type="ORF">PHYSODRAFT_483820</name>
</gene>
<protein>
    <submittedName>
        <fullName evidence="1">Uncharacterized protein</fullName>
    </submittedName>
</protein>
<dbReference type="InParanoid" id="G4YWX0"/>
<reference evidence="1 2" key="1">
    <citation type="journal article" date="2006" name="Science">
        <title>Phytophthora genome sequences uncover evolutionary origins and mechanisms of pathogenesis.</title>
        <authorList>
            <person name="Tyler B.M."/>
            <person name="Tripathy S."/>
            <person name="Zhang X."/>
            <person name="Dehal P."/>
            <person name="Jiang R.H."/>
            <person name="Aerts A."/>
            <person name="Arredondo F.D."/>
            <person name="Baxter L."/>
            <person name="Bensasson D."/>
            <person name="Beynon J.L."/>
            <person name="Chapman J."/>
            <person name="Damasceno C.M."/>
            <person name="Dorrance A.E."/>
            <person name="Dou D."/>
            <person name="Dickerman A.W."/>
            <person name="Dubchak I.L."/>
            <person name="Garbelotto M."/>
            <person name="Gijzen M."/>
            <person name="Gordon S.G."/>
            <person name="Govers F."/>
            <person name="Grunwald N.J."/>
            <person name="Huang W."/>
            <person name="Ivors K.L."/>
            <person name="Jones R.W."/>
            <person name="Kamoun S."/>
            <person name="Krampis K."/>
            <person name="Lamour K.H."/>
            <person name="Lee M.K."/>
            <person name="McDonald W.H."/>
            <person name="Medina M."/>
            <person name="Meijer H.J."/>
            <person name="Nordberg E.K."/>
            <person name="Maclean D.J."/>
            <person name="Ospina-Giraldo M.D."/>
            <person name="Morris P.F."/>
            <person name="Phuntumart V."/>
            <person name="Putnam N.H."/>
            <person name="Rash S."/>
            <person name="Rose J.K."/>
            <person name="Sakihama Y."/>
            <person name="Salamov A.A."/>
            <person name="Savidor A."/>
            <person name="Scheuring C.F."/>
            <person name="Smith B.M."/>
            <person name="Sobral B.W."/>
            <person name="Terry A."/>
            <person name="Torto-Alalibo T.A."/>
            <person name="Win J."/>
            <person name="Xu Z."/>
            <person name="Zhang H."/>
            <person name="Grigoriev I.V."/>
            <person name="Rokhsar D.S."/>
            <person name="Boore J.L."/>
        </authorList>
    </citation>
    <scope>NUCLEOTIDE SEQUENCE [LARGE SCALE GENOMIC DNA]</scope>
    <source>
        <strain evidence="1 2">P6497</strain>
    </source>
</reference>
<proteinExistence type="predicted"/>
<evidence type="ECO:0000313" key="1">
    <source>
        <dbReference type="EMBL" id="EGZ24468.1"/>
    </source>
</evidence>